<reference evidence="2 3" key="1">
    <citation type="journal article" date="2021" name="Sci. Rep.">
        <title>The distribution of antibiotic resistance genes in chicken gut microbiota commensals.</title>
        <authorList>
            <person name="Juricova H."/>
            <person name="Matiasovicova J."/>
            <person name="Kubasova T."/>
            <person name="Cejkova D."/>
            <person name="Rychlik I."/>
        </authorList>
    </citation>
    <scope>NUCLEOTIDE SEQUENCE [LARGE SCALE GENOMIC DNA]</scope>
    <source>
        <strain evidence="2 3">An829</strain>
    </source>
</reference>
<gene>
    <name evidence="2" type="ORF">H6A60_00820</name>
</gene>
<dbReference type="PANTHER" id="PTHR43433:SF5">
    <property type="entry name" value="AB HYDROLASE-1 DOMAIN-CONTAINING PROTEIN"/>
    <property type="match status" value="1"/>
</dbReference>
<comment type="caution">
    <text evidence="2">The sequence shown here is derived from an EMBL/GenBank/DDBJ whole genome shotgun (WGS) entry which is preliminary data.</text>
</comment>
<dbReference type="Proteomes" id="UP000715095">
    <property type="component" value="Unassembled WGS sequence"/>
</dbReference>
<dbReference type="SUPFAM" id="SSF53474">
    <property type="entry name" value="alpha/beta-Hydrolases"/>
    <property type="match status" value="1"/>
</dbReference>
<sequence length="301" mass="32286">MQLKEILQSGDFRYAYRRFGAPDAPAVVLLMGLGMSMDAWPEALVSGLLAEGFQVITPDNRDSGASSRCESWHVTRRDVLGAIAKALLRRPVQGEYGLEDMALDVERLLDALNIRRAHVCGISLGGMIAQVLACQCPNRTATLTSISSAVGNPATGFGRLRAIAAVLRQDGGSKENAARAHLQRVLQALAGSKYRPTPADIDEALGKAHLLQFDPQSVMRQVMALLVSGDRSAQVRQIRVPSLVIHGTDDPLLPYAAGEETARLIPGARLLSVEGLGHGLPLAVVGRYVKWIASHCHAHPA</sequence>
<proteinExistence type="predicted"/>
<evidence type="ECO:0000259" key="1">
    <source>
        <dbReference type="Pfam" id="PF00561"/>
    </source>
</evidence>
<dbReference type="EMBL" id="JACJJC010000001">
    <property type="protein sequence ID" value="MBM6703057.1"/>
    <property type="molecule type" value="Genomic_DNA"/>
</dbReference>
<dbReference type="RefSeq" id="WP_205101441.1">
    <property type="nucleotide sequence ID" value="NZ_JACJJC010000001.1"/>
</dbReference>
<keyword evidence="3" id="KW-1185">Reference proteome</keyword>
<dbReference type="GO" id="GO:0016787">
    <property type="term" value="F:hydrolase activity"/>
    <property type="evidence" value="ECO:0007669"/>
    <property type="project" value="UniProtKB-KW"/>
</dbReference>
<name>A0ABS2DNW0_9BURK</name>
<dbReference type="InterPro" id="IPR029058">
    <property type="entry name" value="AB_hydrolase_fold"/>
</dbReference>
<dbReference type="Pfam" id="PF00561">
    <property type="entry name" value="Abhydrolase_1"/>
    <property type="match status" value="1"/>
</dbReference>
<protein>
    <submittedName>
        <fullName evidence="2">Alpha/beta hydrolase</fullName>
    </submittedName>
</protein>
<evidence type="ECO:0000313" key="3">
    <source>
        <dbReference type="Proteomes" id="UP000715095"/>
    </source>
</evidence>
<feature type="domain" description="AB hydrolase-1" evidence="1">
    <location>
        <begin position="25"/>
        <end position="279"/>
    </location>
</feature>
<dbReference type="InterPro" id="IPR050471">
    <property type="entry name" value="AB_hydrolase"/>
</dbReference>
<keyword evidence="2" id="KW-0378">Hydrolase</keyword>
<dbReference type="PANTHER" id="PTHR43433">
    <property type="entry name" value="HYDROLASE, ALPHA/BETA FOLD FAMILY PROTEIN"/>
    <property type="match status" value="1"/>
</dbReference>
<accession>A0ABS2DNW0</accession>
<dbReference type="Gene3D" id="3.40.50.1820">
    <property type="entry name" value="alpha/beta hydrolase"/>
    <property type="match status" value="1"/>
</dbReference>
<evidence type="ECO:0000313" key="2">
    <source>
        <dbReference type="EMBL" id="MBM6703057.1"/>
    </source>
</evidence>
<dbReference type="InterPro" id="IPR000073">
    <property type="entry name" value="AB_hydrolase_1"/>
</dbReference>
<organism evidence="2 3">
    <name type="scientific">Sutterella massiliensis</name>
    <dbReference type="NCBI Taxonomy" id="1816689"/>
    <lineage>
        <taxon>Bacteria</taxon>
        <taxon>Pseudomonadati</taxon>
        <taxon>Pseudomonadota</taxon>
        <taxon>Betaproteobacteria</taxon>
        <taxon>Burkholderiales</taxon>
        <taxon>Sutterellaceae</taxon>
        <taxon>Sutterella</taxon>
    </lineage>
</organism>